<feature type="chain" id="PRO_5012430003" description="Hydrophobin" evidence="3">
    <location>
        <begin position="16"/>
        <end position="104"/>
    </location>
</feature>
<dbReference type="CDD" id="cd23507">
    <property type="entry name" value="hydrophobin_I"/>
    <property type="match status" value="1"/>
</dbReference>
<accession>A0A179FJS1</accession>
<keyword evidence="1 2" id="KW-1015">Disulfide bond</keyword>
<dbReference type="InterPro" id="IPR001338">
    <property type="entry name" value="Class_I_Hydrophobin"/>
</dbReference>
<dbReference type="KEGG" id="pchm:VFPPC_16327"/>
<feature type="signal peptide" evidence="3">
    <location>
        <begin position="1"/>
        <end position="15"/>
    </location>
</feature>
<evidence type="ECO:0000256" key="3">
    <source>
        <dbReference type="SAM" id="SignalP"/>
    </source>
</evidence>
<dbReference type="GO" id="GO:0005199">
    <property type="term" value="F:structural constituent of cell wall"/>
    <property type="evidence" value="ECO:0007669"/>
    <property type="project" value="InterPro"/>
</dbReference>
<dbReference type="GO" id="GO:0009277">
    <property type="term" value="C:fungal-type cell wall"/>
    <property type="evidence" value="ECO:0007669"/>
    <property type="project" value="InterPro"/>
</dbReference>
<keyword evidence="2 3" id="KW-0732">Signal</keyword>
<sequence length="104" mass="10513">MFKAVILALAAVAVAVPTAKKGDSCGANSVVKCCNSQTADKLFNKGGLLSNLDLKNLLGNCNDVTVPVVGAAVPVKSQCSNQAVCCGETHQNGLVNVACVPVNV</sequence>
<comment type="subcellular location">
    <subcellularLocation>
        <location evidence="2">Secreted</location>
        <location evidence="2">Cell wall</location>
    </subcellularLocation>
</comment>
<proteinExistence type="inferred from homology"/>
<dbReference type="Pfam" id="PF01185">
    <property type="entry name" value="Hydrophobin"/>
    <property type="match status" value="1"/>
</dbReference>
<reference evidence="4 5" key="1">
    <citation type="journal article" date="2016" name="PLoS Pathog.">
        <title>Biosynthesis of antibiotic leucinostatins in bio-control fungus Purpureocillium lilacinum and their inhibition on phytophthora revealed by genome mining.</title>
        <authorList>
            <person name="Wang G."/>
            <person name="Liu Z."/>
            <person name="Lin R."/>
            <person name="Li E."/>
            <person name="Mao Z."/>
            <person name="Ling J."/>
            <person name="Yang Y."/>
            <person name="Yin W.B."/>
            <person name="Xie B."/>
        </authorList>
    </citation>
    <scope>NUCLEOTIDE SEQUENCE [LARGE SCALE GENOMIC DNA]</scope>
    <source>
        <strain evidence="4">170</strain>
    </source>
</reference>
<dbReference type="Proteomes" id="UP000078397">
    <property type="component" value="Unassembled WGS sequence"/>
</dbReference>
<protein>
    <recommendedName>
        <fullName evidence="2">Hydrophobin</fullName>
    </recommendedName>
</protein>
<keyword evidence="2" id="KW-0964">Secreted</keyword>
<keyword evidence="2" id="KW-0134">Cell wall</keyword>
<evidence type="ECO:0000256" key="1">
    <source>
        <dbReference type="ARBA" id="ARBA00023157"/>
    </source>
</evidence>
<dbReference type="SMART" id="SM00075">
    <property type="entry name" value="HYDRO"/>
    <property type="match status" value="1"/>
</dbReference>
<evidence type="ECO:0000313" key="5">
    <source>
        <dbReference type="Proteomes" id="UP000078397"/>
    </source>
</evidence>
<comment type="caution">
    <text evidence="4">The sequence shown here is derived from an EMBL/GenBank/DDBJ whole genome shotgun (WGS) entry which is preliminary data.</text>
</comment>
<organism evidence="4 5">
    <name type="scientific">Pochonia chlamydosporia 170</name>
    <dbReference type="NCBI Taxonomy" id="1380566"/>
    <lineage>
        <taxon>Eukaryota</taxon>
        <taxon>Fungi</taxon>
        <taxon>Dikarya</taxon>
        <taxon>Ascomycota</taxon>
        <taxon>Pezizomycotina</taxon>
        <taxon>Sordariomycetes</taxon>
        <taxon>Hypocreomycetidae</taxon>
        <taxon>Hypocreales</taxon>
        <taxon>Clavicipitaceae</taxon>
        <taxon>Pochonia</taxon>
    </lineage>
</organism>
<dbReference type="AlphaFoldDB" id="A0A179FJS1"/>
<dbReference type="EMBL" id="LSBJ02000005">
    <property type="protein sequence ID" value="OAQ65283.1"/>
    <property type="molecule type" value="Genomic_DNA"/>
</dbReference>
<keyword evidence="5" id="KW-1185">Reference proteome</keyword>
<dbReference type="RefSeq" id="XP_018142597.1">
    <property type="nucleotide sequence ID" value="XM_018294080.1"/>
</dbReference>
<evidence type="ECO:0000313" key="4">
    <source>
        <dbReference type="EMBL" id="OAQ65283.1"/>
    </source>
</evidence>
<name>A0A179FJS1_METCM</name>
<dbReference type="GeneID" id="28858074"/>
<evidence type="ECO:0000256" key="2">
    <source>
        <dbReference type="RuleBase" id="RU365009"/>
    </source>
</evidence>
<gene>
    <name evidence="4" type="ORF">VFPPC_16327</name>
</gene>
<comment type="similarity">
    <text evidence="2">Belongs to the fungal hydrophobin family.</text>
</comment>